<comment type="cofactor">
    <cofactor evidence="3">
        <name>Mg(2+)</name>
        <dbReference type="ChEBI" id="CHEBI:18420"/>
    </cofactor>
    <cofactor evidence="3">
        <name>Ca(2+)</name>
        <dbReference type="ChEBI" id="CHEBI:29108"/>
    </cofactor>
</comment>
<evidence type="ECO:0000313" key="5">
    <source>
        <dbReference type="EMBL" id="RRT81175.1"/>
    </source>
</evidence>
<dbReference type="EMBL" id="AMZH03000974">
    <property type="protein sequence ID" value="RRT81175.1"/>
    <property type="molecule type" value="Genomic_DNA"/>
</dbReference>
<name>A0A427AYA7_ENSVE</name>
<proteinExistence type="inferred from homology"/>
<evidence type="ECO:0000313" key="6">
    <source>
        <dbReference type="Proteomes" id="UP000287651"/>
    </source>
</evidence>
<organism evidence="5 6">
    <name type="scientific">Ensete ventricosum</name>
    <name type="common">Abyssinian banana</name>
    <name type="synonym">Musa ensete</name>
    <dbReference type="NCBI Taxonomy" id="4639"/>
    <lineage>
        <taxon>Eukaryota</taxon>
        <taxon>Viridiplantae</taxon>
        <taxon>Streptophyta</taxon>
        <taxon>Embryophyta</taxon>
        <taxon>Tracheophyta</taxon>
        <taxon>Spermatophyta</taxon>
        <taxon>Magnoliopsida</taxon>
        <taxon>Liliopsida</taxon>
        <taxon>Zingiberales</taxon>
        <taxon>Musaceae</taxon>
        <taxon>Ensete</taxon>
    </lineage>
</organism>
<dbReference type="InterPro" id="IPR036663">
    <property type="entry name" value="Fumarylacetoacetase_C_sf"/>
</dbReference>
<dbReference type="GO" id="GO:0006572">
    <property type="term" value="P:L-tyrosine catabolic process"/>
    <property type="evidence" value="ECO:0007669"/>
    <property type="project" value="UniProtKB-UniRule"/>
</dbReference>
<keyword evidence="3" id="KW-0378">Hydrolase</keyword>
<dbReference type="InterPro" id="IPR011234">
    <property type="entry name" value="Fumarylacetoacetase-like_C"/>
</dbReference>
<dbReference type="GO" id="GO:1902000">
    <property type="term" value="P:homogentisate catabolic process"/>
    <property type="evidence" value="ECO:0007669"/>
    <property type="project" value="TreeGrafter"/>
</dbReference>
<dbReference type="GO" id="GO:0046872">
    <property type="term" value="F:metal ion binding"/>
    <property type="evidence" value="ECO:0007669"/>
    <property type="project" value="UniProtKB-UniRule"/>
</dbReference>
<evidence type="ECO:0000256" key="3">
    <source>
        <dbReference type="RuleBase" id="RU366008"/>
    </source>
</evidence>
<evidence type="ECO:0000256" key="2">
    <source>
        <dbReference type="PIRSR" id="PIRSR605959-2"/>
    </source>
</evidence>
<dbReference type="SUPFAM" id="SSF56529">
    <property type="entry name" value="FAH"/>
    <property type="match status" value="1"/>
</dbReference>
<dbReference type="GO" id="GO:0006559">
    <property type="term" value="P:L-phenylalanine catabolic process"/>
    <property type="evidence" value="ECO:0007669"/>
    <property type="project" value="UniProtKB-UniRule"/>
</dbReference>
<protein>
    <recommendedName>
        <fullName evidence="3">Fumarylacetoacetase</fullName>
        <ecNumber evidence="3">3.7.1.2</ecNumber>
    </recommendedName>
    <alternativeName>
        <fullName evidence="3">Fumarylacetoacetate hydrolase</fullName>
    </alternativeName>
</protein>
<reference evidence="5 6" key="1">
    <citation type="journal article" date="2014" name="Agronomy (Basel)">
        <title>A Draft Genome Sequence for Ensete ventricosum, the Drought-Tolerant Tree Against Hunger.</title>
        <authorList>
            <person name="Harrison J."/>
            <person name="Moore K.A."/>
            <person name="Paszkiewicz K."/>
            <person name="Jones T."/>
            <person name="Grant M."/>
            <person name="Ambacheew D."/>
            <person name="Muzemil S."/>
            <person name="Studholme D.J."/>
        </authorList>
    </citation>
    <scope>NUCLEOTIDE SEQUENCE [LARGE SCALE GENOMIC DNA]</scope>
</reference>
<feature type="domain" description="Fumarylacetoacetase-like C-terminal" evidence="4">
    <location>
        <begin position="5"/>
        <end position="48"/>
    </location>
</feature>
<accession>A0A427AYA7</accession>
<dbReference type="Pfam" id="PF01557">
    <property type="entry name" value="FAA_hydrolase"/>
    <property type="match status" value="1"/>
</dbReference>
<dbReference type="EC" id="3.7.1.2" evidence="3"/>
<comment type="catalytic activity">
    <reaction evidence="3">
        <text>4-fumarylacetoacetate + H2O = acetoacetate + fumarate + H(+)</text>
        <dbReference type="Rhea" id="RHEA:10244"/>
        <dbReference type="ChEBI" id="CHEBI:13705"/>
        <dbReference type="ChEBI" id="CHEBI:15377"/>
        <dbReference type="ChEBI" id="CHEBI:15378"/>
        <dbReference type="ChEBI" id="CHEBI:18034"/>
        <dbReference type="ChEBI" id="CHEBI:29806"/>
        <dbReference type="EC" id="3.7.1.2"/>
    </reaction>
</comment>
<keyword evidence="3" id="KW-0106">Calcium</keyword>
<dbReference type="Gene3D" id="3.90.850.10">
    <property type="entry name" value="Fumarylacetoacetase-like, C-terminal domain"/>
    <property type="match status" value="1"/>
</dbReference>
<sequence>MSTRYWTLTQQLAHHTINGCNLRPGDLLGTGTISGPVSRKFLEDGDEVFFTACCKV</sequence>
<dbReference type="Proteomes" id="UP000287651">
    <property type="component" value="Unassembled WGS sequence"/>
</dbReference>
<keyword evidence="3" id="KW-0585">Phenylalanine catabolism</keyword>
<keyword evidence="3" id="KW-0828">Tyrosine catabolism</keyword>
<evidence type="ECO:0000256" key="1">
    <source>
        <dbReference type="ARBA" id="ARBA00010211"/>
    </source>
</evidence>
<dbReference type="PANTHER" id="PTHR43069:SF2">
    <property type="entry name" value="FUMARYLACETOACETASE"/>
    <property type="match status" value="1"/>
</dbReference>
<evidence type="ECO:0000259" key="4">
    <source>
        <dbReference type="Pfam" id="PF01557"/>
    </source>
</evidence>
<dbReference type="PANTHER" id="PTHR43069">
    <property type="entry name" value="FUMARYLACETOACETASE"/>
    <property type="match status" value="1"/>
</dbReference>
<dbReference type="AlphaFoldDB" id="A0A427AYA7"/>
<dbReference type="GO" id="GO:0004334">
    <property type="term" value="F:fumarylacetoacetase activity"/>
    <property type="evidence" value="ECO:0007669"/>
    <property type="project" value="UniProtKB-UniRule"/>
</dbReference>
<dbReference type="UniPathway" id="UPA00139">
    <property type="reaction ID" value="UER00341"/>
</dbReference>
<comment type="similarity">
    <text evidence="1 3">Belongs to the FAH family.</text>
</comment>
<keyword evidence="3" id="KW-0460">Magnesium</keyword>
<comment type="caution">
    <text evidence="5">The sequence shown here is derived from an EMBL/GenBank/DDBJ whole genome shotgun (WGS) entry which is preliminary data.</text>
</comment>
<gene>
    <name evidence="5" type="ORF">B296_00007261</name>
</gene>
<keyword evidence="3" id="KW-0479">Metal-binding</keyword>
<comment type="pathway">
    <text evidence="3">Amino-acid degradation; L-phenylalanine degradation; acetoacetate and fumarate from L-phenylalanine: step 6/6.</text>
</comment>
<feature type="binding site" evidence="2">
    <location>
        <position position="32"/>
    </location>
    <ligand>
        <name>substrate</name>
    </ligand>
</feature>
<dbReference type="InterPro" id="IPR005959">
    <property type="entry name" value="Fumarylacetoacetase"/>
</dbReference>